<evidence type="ECO:0000313" key="1">
    <source>
        <dbReference type="EMBL" id="KAI0039568.1"/>
    </source>
</evidence>
<proteinExistence type="predicted"/>
<dbReference type="Proteomes" id="UP000814033">
    <property type="component" value="Unassembled WGS sequence"/>
</dbReference>
<evidence type="ECO:0000313" key="2">
    <source>
        <dbReference type="Proteomes" id="UP000814033"/>
    </source>
</evidence>
<gene>
    <name evidence="1" type="ORF">FA95DRAFT_1012738</name>
</gene>
<reference evidence="1" key="1">
    <citation type="submission" date="2021-02" db="EMBL/GenBank/DDBJ databases">
        <authorList>
            <consortium name="DOE Joint Genome Institute"/>
            <person name="Ahrendt S."/>
            <person name="Looney B.P."/>
            <person name="Miyauchi S."/>
            <person name="Morin E."/>
            <person name="Drula E."/>
            <person name="Courty P.E."/>
            <person name="Chicoki N."/>
            <person name="Fauchery L."/>
            <person name="Kohler A."/>
            <person name="Kuo A."/>
            <person name="Labutti K."/>
            <person name="Pangilinan J."/>
            <person name="Lipzen A."/>
            <person name="Riley R."/>
            <person name="Andreopoulos W."/>
            <person name="He G."/>
            <person name="Johnson J."/>
            <person name="Barry K.W."/>
            <person name="Grigoriev I.V."/>
            <person name="Nagy L."/>
            <person name="Hibbett D."/>
            <person name="Henrissat B."/>
            <person name="Matheny P.B."/>
            <person name="Labbe J."/>
            <person name="Martin F."/>
        </authorList>
    </citation>
    <scope>NUCLEOTIDE SEQUENCE</scope>
    <source>
        <strain evidence="1">FP105234-sp</strain>
    </source>
</reference>
<protein>
    <submittedName>
        <fullName evidence="1">Uncharacterized protein</fullName>
    </submittedName>
</protein>
<name>A0ACB8R690_9AGAM</name>
<sequence length="124" mass="13913">MGIGRTLARHVMQARRAEVAAFAALRIVSLSPPLPPPPSPPPPFCLARLSQPDPALWRLRHPAAFEQVSTIPRRARHLRLLEKAPWSLPQRCWKQLFAARNYPPVRLFAFAQAARLSAFALLPV</sequence>
<comment type="caution">
    <text evidence="1">The sequence shown here is derived from an EMBL/GenBank/DDBJ whole genome shotgun (WGS) entry which is preliminary data.</text>
</comment>
<organism evidence="1 2">
    <name type="scientific">Auriscalpium vulgare</name>
    <dbReference type="NCBI Taxonomy" id="40419"/>
    <lineage>
        <taxon>Eukaryota</taxon>
        <taxon>Fungi</taxon>
        <taxon>Dikarya</taxon>
        <taxon>Basidiomycota</taxon>
        <taxon>Agaricomycotina</taxon>
        <taxon>Agaricomycetes</taxon>
        <taxon>Russulales</taxon>
        <taxon>Auriscalpiaceae</taxon>
        <taxon>Auriscalpium</taxon>
    </lineage>
</organism>
<reference evidence="1" key="2">
    <citation type="journal article" date="2022" name="New Phytol.">
        <title>Evolutionary transition to the ectomycorrhizal habit in the genomes of a hyperdiverse lineage of mushroom-forming fungi.</title>
        <authorList>
            <person name="Looney B."/>
            <person name="Miyauchi S."/>
            <person name="Morin E."/>
            <person name="Drula E."/>
            <person name="Courty P.E."/>
            <person name="Kohler A."/>
            <person name="Kuo A."/>
            <person name="LaButti K."/>
            <person name="Pangilinan J."/>
            <person name="Lipzen A."/>
            <person name="Riley R."/>
            <person name="Andreopoulos W."/>
            <person name="He G."/>
            <person name="Johnson J."/>
            <person name="Nolan M."/>
            <person name="Tritt A."/>
            <person name="Barry K.W."/>
            <person name="Grigoriev I.V."/>
            <person name="Nagy L.G."/>
            <person name="Hibbett D."/>
            <person name="Henrissat B."/>
            <person name="Matheny P.B."/>
            <person name="Labbe J."/>
            <person name="Martin F.M."/>
        </authorList>
    </citation>
    <scope>NUCLEOTIDE SEQUENCE</scope>
    <source>
        <strain evidence="1">FP105234-sp</strain>
    </source>
</reference>
<accession>A0ACB8R690</accession>
<keyword evidence="2" id="KW-1185">Reference proteome</keyword>
<dbReference type="EMBL" id="MU276288">
    <property type="protein sequence ID" value="KAI0039568.1"/>
    <property type="molecule type" value="Genomic_DNA"/>
</dbReference>